<dbReference type="InterPro" id="IPR042089">
    <property type="entry name" value="Peptidase_M13_dom_2"/>
</dbReference>
<dbReference type="InterPro" id="IPR000718">
    <property type="entry name" value="Peptidase_M13"/>
</dbReference>
<feature type="transmembrane region" description="Helical" evidence="9">
    <location>
        <begin position="21"/>
        <end position="43"/>
    </location>
</feature>
<comment type="cofactor">
    <cofactor evidence="1">
        <name>Zn(2+)</name>
        <dbReference type="ChEBI" id="CHEBI:29105"/>
    </cofactor>
</comment>
<dbReference type="Pfam" id="PF05649">
    <property type="entry name" value="Peptidase_M13_N"/>
    <property type="match status" value="2"/>
</dbReference>
<reference evidence="12 13" key="1">
    <citation type="journal article" date="2018" name="Elife">
        <title>Firefly genomes illuminate parallel origins of bioluminescence in beetles.</title>
        <authorList>
            <person name="Fallon T.R."/>
            <person name="Lower S.E."/>
            <person name="Chang C.H."/>
            <person name="Bessho-Uehara M."/>
            <person name="Martin G.J."/>
            <person name="Bewick A.J."/>
            <person name="Behringer M."/>
            <person name="Debat H.J."/>
            <person name="Wong I."/>
            <person name="Day J.C."/>
            <person name="Suvorov A."/>
            <person name="Silva C.J."/>
            <person name="Stanger-Hall K.F."/>
            <person name="Hall D.W."/>
            <person name="Schmitz R.J."/>
            <person name="Nelson D.R."/>
            <person name="Lewis S.M."/>
            <person name="Shigenobu S."/>
            <person name="Bybee S.M."/>
            <person name="Larracuente A.M."/>
            <person name="Oba Y."/>
            <person name="Weng J.K."/>
        </authorList>
    </citation>
    <scope>NUCLEOTIDE SEQUENCE [LARGE SCALE GENOMIC DNA]</scope>
    <source>
        <strain evidence="12">1611_PpyrPB1</strain>
        <tissue evidence="12">Whole body</tissue>
    </source>
</reference>
<organism evidence="12 13">
    <name type="scientific">Photinus pyralis</name>
    <name type="common">Common eastern firefly</name>
    <name type="synonym">Lampyris pyralis</name>
    <dbReference type="NCBI Taxonomy" id="7054"/>
    <lineage>
        <taxon>Eukaryota</taxon>
        <taxon>Metazoa</taxon>
        <taxon>Ecdysozoa</taxon>
        <taxon>Arthropoda</taxon>
        <taxon>Hexapoda</taxon>
        <taxon>Insecta</taxon>
        <taxon>Pterygota</taxon>
        <taxon>Neoptera</taxon>
        <taxon>Endopterygota</taxon>
        <taxon>Coleoptera</taxon>
        <taxon>Polyphaga</taxon>
        <taxon>Elateriformia</taxon>
        <taxon>Elateroidea</taxon>
        <taxon>Lampyridae</taxon>
        <taxon>Lampyrinae</taxon>
        <taxon>Photinus</taxon>
    </lineage>
</organism>
<evidence type="ECO:0000256" key="9">
    <source>
        <dbReference type="SAM" id="Phobius"/>
    </source>
</evidence>
<feature type="domain" description="Peptidase M13 N-terminal" evidence="11">
    <location>
        <begin position="69"/>
        <end position="446"/>
    </location>
</feature>
<keyword evidence="8" id="KW-0482">Metalloprotease</keyword>
<dbReference type="PRINTS" id="PR00786">
    <property type="entry name" value="NEPRILYSIN"/>
</dbReference>
<sequence length="1352" mass="156067">MMLNGSERNAKKWPSTLEKRLTYISWTLLTVAVSLAMGILIVLRDKNSSPSCVHSAAMILQTIDATQSPCDNFYKFSCGNYLRESYLQNDKVCLDNHALLHQRIQEQLKIIIESPLSLGAPKPYHQLQKLYNLCMNTTAIEREGIKTAIDIINSVGSCPLLIGSRWNATNFHWSNLVYNLKRVGLNHDHFITLKVSVDERNSSYHILTIEPTQPNFATNSTLQSSVLKHLSKIIRNFGVNTTKSLVELKEVLDFAARLTNIYVSYHPTMNRSPFYNQMTLRELQYRFPKTDWMEYVTNIVSLPDVTFSYKEPIVVRVPQYLGDLEKLLENTPNEIQANYIIVRVLVSLISLLSRDLGMLVMENEEFVEGQPTWKKCIDVVQGSVGLPLLAMHEGKYFKNQDYEQVREIAFAVQEEFRAMLNENEWLDEITRQTAIDKLNAFSFHIGLLTLDDTLIANYYDKLEISSENYLKAMMSVNSVLQHMHYSCLRHLVGTVDWMDHTVLNKMDLIYSQTGNKLLDIPGHILQGIFFNASRPRYLNYATVGSLIGSEITTGFGRQYDKHGNVNNWWGTKIEAVFLEKEECSYLAYMKWTKRNATEAPLAGLTYNQEQLFWISAAQLWCQKCGDNNLQNFAEYKVNEAFRNSINFSRDFKCSLEKISNYLYFDRINAFKIFSCRDVCFTPTCVHSAGTTLIHMDPGVNPCDNFYKFACGNFVKDTIIPDGKQGVNIFLTASEVVNNKLNGLFDEPLPMNASNPRKMVDTLYKSCMDLNMIEEDGLKTVSAVLKRLGGWPLLEGSQWNHSRFEWDDQIYEFRKHGCIHEFFITLALHIDSRNMSRRILVLDEAHYDNKFLNGLDDFSVRAYYRYILELADELGIDNKTASNEVRDVINFKAKLAKMSQDTIKTPKSGILISIEKLQESYPKINWLKLVRNVVNHPSINITNSEQVVLQVPKYVEELQELLEKTPKRTIANYMFVETVDTFVPYLYERLRLKRSLYHTTPKLDLSSKARMSDCKRITVVGIGLEFDHLYVKKYFNEQTKQQAEDLAQNILNEFSETLRTVDWLDDETRKSAIEKVNNMVKHIAYPSELLDYSNVEKYYDKLEINANTFLENAMSIRKFQMDKHFSKLHRPFNKTDWLSHTFPAVVNAFYSPYENSIVLPAGILQGAFFNKDRPNYMNYAVVGFIVGHEMTHGFDNRGRLCDKEGCVRNWWSDKTQKAFLEKAQCIIEQYGNYTFPELNLTINGVNTLGENIADNGGIKQAYSAYNKWAKLNKAELQLPGLNYTPNQMFWISAAQIWCSKYTDKYFKYLLKHDPHSPAEYRIIGPFSNSENFTRDFNCPLGSPMNPIKKCSVW</sequence>
<gene>
    <name evidence="12" type="ORF">PPYR_03616</name>
</gene>
<dbReference type="GO" id="GO:0005886">
    <property type="term" value="C:plasma membrane"/>
    <property type="evidence" value="ECO:0007669"/>
    <property type="project" value="UniProtKB-SubCell"/>
</dbReference>
<keyword evidence="9" id="KW-1133">Transmembrane helix</keyword>
<dbReference type="Pfam" id="PF01431">
    <property type="entry name" value="Peptidase_M13"/>
    <property type="match status" value="2"/>
</dbReference>
<dbReference type="GO" id="GO:0016485">
    <property type="term" value="P:protein processing"/>
    <property type="evidence" value="ECO:0007669"/>
    <property type="project" value="TreeGrafter"/>
</dbReference>
<comment type="subcellular location">
    <subcellularLocation>
        <location evidence="2">Cell membrane</location>
        <topology evidence="2">Single-pass type II membrane protein</topology>
    </subcellularLocation>
</comment>
<evidence type="ECO:0000256" key="8">
    <source>
        <dbReference type="ARBA" id="ARBA00023049"/>
    </source>
</evidence>
<dbReference type="Gene3D" id="1.10.1380.10">
    <property type="entry name" value="Neutral endopeptidase , domain2"/>
    <property type="match status" value="2"/>
</dbReference>
<evidence type="ECO:0000256" key="1">
    <source>
        <dbReference type="ARBA" id="ARBA00001947"/>
    </source>
</evidence>
<accession>A0A5N4A3C7</accession>
<evidence type="ECO:0000256" key="4">
    <source>
        <dbReference type="ARBA" id="ARBA00022670"/>
    </source>
</evidence>
<comment type="caution">
    <text evidence="12">The sequence shown here is derived from an EMBL/GenBank/DDBJ whole genome shotgun (WGS) entry which is preliminary data.</text>
</comment>
<dbReference type="EMBL" id="VVIM01000011">
    <property type="protein sequence ID" value="KAB0791816.1"/>
    <property type="molecule type" value="Genomic_DNA"/>
</dbReference>
<dbReference type="GO" id="GO:0004222">
    <property type="term" value="F:metalloendopeptidase activity"/>
    <property type="evidence" value="ECO:0007669"/>
    <property type="project" value="InterPro"/>
</dbReference>
<keyword evidence="4" id="KW-0645">Protease</keyword>
<evidence type="ECO:0008006" key="14">
    <source>
        <dbReference type="Google" id="ProtNLM"/>
    </source>
</evidence>
<dbReference type="Proteomes" id="UP000327044">
    <property type="component" value="Unassembled WGS sequence"/>
</dbReference>
<dbReference type="InterPro" id="IPR008753">
    <property type="entry name" value="Peptidase_M13_N"/>
</dbReference>
<keyword evidence="9" id="KW-0812">Transmembrane</keyword>
<dbReference type="InterPro" id="IPR024079">
    <property type="entry name" value="MetalloPept_cat_dom_sf"/>
</dbReference>
<keyword evidence="6" id="KW-0378">Hydrolase</keyword>
<protein>
    <recommendedName>
        <fullName evidence="14">Peptidase M13 N-terminal domain-containing protein</fullName>
    </recommendedName>
</protein>
<comment type="similarity">
    <text evidence="3">Belongs to the peptidase M13 family.</text>
</comment>
<evidence type="ECO:0000313" key="12">
    <source>
        <dbReference type="EMBL" id="KAB0791816.1"/>
    </source>
</evidence>
<dbReference type="PANTHER" id="PTHR11733:SF224">
    <property type="entry name" value="NEPRILYSIN-2"/>
    <property type="match status" value="1"/>
</dbReference>
<evidence type="ECO:0000256" key="7">
    <source>
        <dbReference type="ARBA" id="ARBA00022833"/>
    </source>
</evidence>
<evidence type="ECO:0000256" key="2">
    <source>
        <dbReference type="ARBA" id="ARBA00004401"/>
    </source>
</evidence>
<dbReference type="InterPro" id="IPR018497">
    <property type="entry name" value="Peptidase_M13_C"/>
</dbReference>
<evidence type="ECO:0000256" key="6">
    <source>
        <dbReference type="ARBA" id="ARBA00022801"/>
    </source>
</evidence>
<evidence type="ECO:0000256" key="3">
    <source>
        <dbReference type="ARBA" id="ARBA00007357"/>
    </source>
</evidence>
<feature type="domain" description="Peptidase M13 C-terminal" evidence="10">
    <location>
        <begin position="513"/>
        <end position="598"/>
    </location>
</feature>
<dbReference type="Gene3D" id="3.40.390.10">
    <property type="entry name" value="Collagenase (Catalytic Domain)"/>
    <property type="match status" value="3"/>
</dbReference>
<keyword evidence="7" id="KW-0862">Zinc</keyword>
<dbReference type="PROSITE" id="PS51885">
    <property type="entry name" value="NEPRILYSIN"/>
    <property type="match status" value="2"/>
</dbReference>
<keyword evidence="9" id="KW-0472">Membrane</keyword>
<name>A0A5N4A3C7_PHOPY</name>
<dbReference type="PANTHER" id="PTHR11733">
    <property type="entry name" value="ZINC METALLOPROTEASE FAMILY M13 NEPRILYSIN-RELATED"/>
    <property type="match status" value="1"/>
</dbReference>
<feature type="domain" description="Peptidase M13 C-terminal" evidence="10">
    <location>
        <begin position="1146"/>
        <end position="1351"/>
    </location>
</feature>
<dbReference type="SUPFAM" id="SSF55486">
    <property type="entry name" value="Metalloproteases ('zincins'), catalytic domain"/>
    <property type="match status" value="2"/>
</dbReference>
<evidence type="ECO:0000313" key="13">
    <source>
        <dbReference type="Proteomes" id="UP000327044"/>
    </source>
</evidence>
<dbReference type="InParanoid" id="A0A5N4A3C7"/>
<dbReference type="GO" id="GO:0046872">
    <property type="term" value="F:metal ion binding"/>
    <property type="evidence" value="ECO:0007669"/>
    <property type="project" value="UniProtKB-KW"/>
</dbReference>
<feature type="domain" description="Peptidase M13 N-terminal" evidence="11">
    <location>
        <begin position="701"/>
        <end position="1085"/>
    </location>
</feature>
<proteinExistence type="inferred from homology"/>
<keyword evidence="5" id="KW-0479">Metal-binding</keyword>
<dbReference type="CDD" id="cd08662">
    <property type="entry name" value="M13"/>
    <property type="match status" value="2"/>
</dbReference>
<keyword evidence="13" id="KW-1185">Reference proteome</keyword>
<evidence type="ECO:0000259" key="10">
    <source>
        <dbReference type="Pfam" id="PF01431"/>
    </source>
</evidence>
<evidence type="ECO:0000256" key="5">
    <source>
        <dbReference type="ARBA" id="ARBA00022723"/>
    </source>
</evidence>
<evidence type="ECO:0000259" key="11">
    <source>
        <dbReference type="Pfam" id="PF05649"/>
    </source>
</evidence>